<dbReference type="Proteomes" id="UP000184203">
    <property type="component" value="Unassembled WGS sequence"/>
</dbReference>
<evidence type="ECO:0000313" key="3">
    <source>
        <dbReference type="EMBL" id="SHL00219.1"/>
    </source>
</evidence>
<accession>E7QVZ8</accession>
<evidence type="ECO:0000313" key="2">
    <source>
        <dbReference type="EMBL" id="EFW91411.1"/>
    </source>
</evidence>
<proteinExistence type="predicted"/>
<dbReference type="RefSeq" id="WP_007981099.1">
    <property type="nucleotide sequence ID" value="NZ_AEMG01000015.1"/>
</dbReference>
<feature type="compositionally biased region" description="Basic and acidic residues" evidence="1">
    <location>
        <begin position="347"/>
        <end position="367"/>
    </location>
</feature>
<name>E7QVZ8_HALPU</name>
<sequence>MRLDDLFVLDCSRLLPGPYATQLLADLGATVVKIEEPGRGDYARSMEPIGESGFGEIFEAVNRGKQSVALDLSDDAGREAFYELAEAADVVFETFRPGVAERLGIDYETLTEYNEELVYVSLSGYGQTGPNADRAGHDLNYAGLTGLLDMTRPDEDSKPAIPGYPMVDMASGLFAAFGIVSALLSRERGASGTHLDIAMTDVMLSFAQVFAGSAFGGETPRPGETLLTGEFPCYDVYRTGDGRYLTVAALEPKFWTALCTAIDRPELIDEHLSDDPAVRAAVRDTLRDTFEERTMADWLAELDDVDTAVGGVHTVTEAFDHEQARERGMVVSSDDAPPRIGFPAFESDERSVPTRLPNHGEHTESVLREAGVSAETLARLTGDDGEN</sequence>
<protein>
    <submittedName>
        <fullName evidence="2">Crotonobetainyl-CoA:carnitine CoA-transferase /alpha-methylacyl-CoA racemase 2</fullName>
    </submittedName>
    <submittedName>
        <fullName evidence="3">Crotonobetainyl-CoA:carnitine CoA-transferase CaiB</fullName>
    </submittedName>
</protein>
<dbReference type="PANTHER" id="PTHR48228">
    <property type="entry name" value="SUCCINYL-COA--D-CITRAMALATE COA-TRANSFERASE"/>
    <property type="match status" value="1"/>
</dbReference>
<dbReference type="STRING" id="797209.GCA_000376445_03496"/>
<dbReference type="Proteomes" id="UP000003751">
    <property type="component" value="Unassembled WGS sequence"/>
</dbReference>
<dbReference type="InterPro" id="IPR044855">
    <property type="entry name" value="CoA-Trfase_III_dom3_sf"/>
</dbReference>
<dbReference type="GO" id="GO:0016740">
    <property type="term" value="F:transferase activity"/>
    <property type="evidence" value="ECO:0007669"/>
    <property type="project" value="UniProtKB-KW"/>
</dbReference>
<dbReference type="OrthoDB" id="28444at2157"/>
<dbReference type="Gene3D" id="3.40.50.10540">
    <property type="entry name" value="Crotonobetainyl-coa:carnitine coa-transferase, domain 1"/>
    <property type="match status" value="1"/>
</dbReference>
<dbReference type="InterPro" id="IPR023606">
    <property type="entry name" value="CoA-Trfase_III_dom_1_sf"/>
</dbReference>
<dbReference type="PANTHER" id="PTHR48228:SF5">
    <property type="entry name" value="ALPHA-METHYLACYL-COA RACEMASE"/>
    <property type="match status" value="1"/>
</dbReference>
<evidence type="ECO:0000313" key="4">
    <source>
        <dbReference type="Proteomes" id="UP000003751"/>
    </source>
</evidence>
<dbReference type="Pfam" id="PF02515">
    <property type="entry name" value="CoA_transf_3"/>
    <property type="match status" value="1"/>
</dbReference>
<evidence type="ECO:0000256" key="1">
    <source>
        <dbReference type="SAM" id="MobiDB-lite"/>
    </source>
</evidence>
<dbReference type="eggNOG" id="arCOG02304">
    <property type="taxonomic scope" value="Archaea"/>
</dbReference>
<reference evidence="2 4" key="1">
    <citation type="journal article" date="2014" name="ISME J.">
        <title>Trehalose/2-sulfotrehalose biosynthesis and glycine-betaine uptake are widely spread mechanisms for osmoadaptation in the Halobacteriales.</title>
        <authorList>
            <person name="Youssef N.H."/>
            <person name="Savage-Ashlock K.N."/>
            <person name="McCully A.L."/>
            <person name="Luedtke B."/>
            <person name="Shaw E.I."/>
            <person name="Hoff W.D."/>
            <person name="Elshahed M.S."/>
        </authorList>
    </citation>
    <scope>NUCLEOTIDE SEQUENCE [LARGE SCALE GENOMIC DNA]</scope>
    <source>
        <strain evidence="2 4">DX253</strain>
    </source>
</reference>
<dbReference type="EMBL" id="FRAN01000004">
    <property type="protein sequence ID" value="SHL00219.1"/>
    <property type="molecule type" value="Genomic_DNA"/>
</dbReference>
<gene>
    <name evidence="3" type="ORF">SAMN05444342_2702</name>
    <name evidence="2" type="ORF">ZOD2009_14931</name>
</gene>
<reference evidence="5" key="3">
    <citation type="submission" date="2016-11" db="EMBL/GenBank/DDBJ databases">
        <authorList>
            <person name="Varghese N."/>
            <person name="Submissions S."/>
        </authorList>
    </citation>
    <scope>NUCLEOTIDE SEQUENCE [LARGE SCALE GENOMIC DNA]</scope>
    <source>
        <strain evidence="5">DX253</strain>
    </source>
</reference>
<dbReference type="AlphaFoldDB" id="E7QVZ8"/>
<organism evidence="2 4">
    <name type="scientific">Haladaptatus paucihalophilus DX253</name>
    <dbReference type="NCBI Taxonomy" id="797209"/>
    <lineage>
        <taxon>Archaea</taxon>
        <taxon>Methanobacteriati</taxon>
        <taxon>Methanobacteriota</taxon>
        <taxon>Stenosarchaea group</taxon>
        <taxon>Halobacteria</taxon>
        <taxon>Halobacteriales</taxon>
        <taxon>Haladaptataceae</taxon>
        <taxon>Haladaptatus</taxon>
    </lineage>
</organism>
<dbReference type="PATRIC" id="fig|797209.4.peg.2945"/>
<evidence type="ECO:0000313" key="5">
    <source>
        <dbReference type="Proteomes" id="UP000184203"/>
    </source>
</evidence>
<dbReference type="SUPFAM" id="SSF89796">
    <property type="entry name" value="CoA-transferase family III (CaiB/BaiF)"/>
    <property type="match status" value="1"/>
</dbReference>
<keyword evidence="2" id="KW-0808">Transferase</keyword>
<reference evidence="3" key="2">
    <citation type="submission" date="2016-11" db="EMBL/GenBank/DDBJ databases">
        <authorList>
            <person name="Jaros S."/>
            <person name="Januszkiewicz K."/>
            <person name="Wedrychowicz H."/>
        </authorList>
    </citation>
    <scope>NUCLEOTIDE SEQUENCE [LARGE SCALE GENOMIC DNA]</scope>
    <source>
        <strain evidence="3">DX253</strain>
    </source>
</reference>
<dbReference type="InterPro" id="IPR003673">
    <property type="entry name" value="CoA-Trfase_fam_III"/>
</dbReference>
<feature type="region of interest" description="Disordered" evidence="1">
    <location>
        <begin position="343"/>
        <end position="387"/>
    </location>
</feature>
<dbReference type="Gene3D" id="3.30.1540.10">
    <property type="entry name" value="formyl-coa transferase, domain 3"/>
    <property type="match status" value="1"/>
</dbReference>
<keyword evidence="5" id="KW-1185">Reference proteome</keyword>
<dbReference type="InterPro" id="IPR050509">
    <property type="entry name" value="CoA-transferase_III"/>
</dbReference>
<dbReference type="EMBL" id="AEMG01000015">
    <property type="protein sequence ID" value="EFW91411.1"/>
    <property type="molecule type" value="Genomic_DNA"/>
</dbReference>